<evidence type="ECO:0000313" key="2">
    <source>
        <dbReference type="EMBL" id="GGB21183.1"/>
    </source>
</evidence>
<dbReference type="InterPro" id="IPR027417">
    <property type="entry name" value="P-loop_NTPase"/>
</dbReference>
<keyword evidence="3" id="KW-1185">Reference proteome</keyword>
<feature type="domain" description="AAA+ ATPase" evidence="1">
    <location>
        <begin position="297"/>
        <end position="499"/>
    </location>
</feature>
<evidence type="ECO:0000259" key="1">
    <source>
        <dbReference type="SMART" id="SM00382"/>
    </source>
</evidence>
<proteinExistence type="predicted"/>
<name>A0ABQ1I6D9_9ALTE</name>
<dbReference type="SMART" id="SM00382">
    <property type="entry name" value="AAA"/>
    <property type="match status" value="1"/>
</dbReference>
<dbReference type="Gene3D" id="3.40.50.300">
    <property type="entry name" value="P-loop containing nucleotide triphosphate hydrolases"/>
    <property type="match status" value="1"/>
</dbReference>
<evidence type="ECO:0000313" key="3">
    <source>
        <dbReference type="Proteomes" id="UP000651977"/>
    </source>
</evidence>
<dbReference type="EMBL" id="BMDY01000039">
    <property type="protein sequence ID" value="GGB21183.1"/>
    <property type="molecule type" value="Genomic_DNA"/>
</dbReference>
<organism evidence="2 3">
    <name type="scientific">Agarivorans gilvus</name>
    <dbReference type="NCBI Taxonomy" id="680279"/>
    <lineage>
        <taxon>Bacteria</taxon>
        <taxon>Pseudomonadati</taxon>
        <taxon>Pseudomonadota</taxon>
        <taxon>Gammaproteobacteria</taxon>
        <taxon>Alteromonadales</taxon>
        <taxon>Alteromonadaceae</taxon>
        <taxon>Agarivorans</taxon>
    </lineage>
</organism>
<dbReference type="InterPro" id="IPR011646">
    <property type="entry name" value="KAP_P-loop"/>
</dbReference>
<dbReference type="RefSeq" id="WP_055731930.1">
    <property type="nucleotide sequence ID" value="NZ_BMDY01000039.1"/>
</dbReference>
<sequence length="785" mass="90499">MSHKDKQALALEKFTKLISQHREDLAGISSANEATTRLLIIDDILAILGWKKTDYNPEKWLSNAGFTDYLLTSKGTPRLVVEAKKTGQTFKSLTKNTSKTDYEIRYLRRSFKKPFSDVIQQATNYCVESKVPFALITNGAEWVALQLIPSPGTSLDSSKAIYFGNVFSESFEFDLFWSLLSKESFDDLRLEGYLANINYQQAEVSKVLRSDYSELQWRVSRPEEYLSEFYENFFSKITEPNQRRMLEYCFVSDSKLDQYRGDLKRLLKDSKPTYMPSNTEDCDPGAGKDSILKDGKSGQVVIITGSVGCGKSTLVTKCLVEARQQKEQLAHTILIDLINEVSRQDIDARSVIYDRIYEYLTSQFDFVFELDYLRKIYARELRSYKESSYKEYFKLNPNAYIKHEADLLDEKIKDREKFVFAALKQLTSDNNSVIVILDNVDRAHERFQEEMYALCHDLAGKTGAKTIITLREFTFFKNKKSGFLDVRPEDRVIHLKAPNFGKLVSQRIKYIESKVDQDFRTKDWRKQFESYDDFLNAIKVHASALKRSLQVSDDAHNILETLSSISWHNVRYFYDLLRRIHRQLGSGSYTWKNKEVIAALMASTEAGESPIIPNIFVPNPSSSQSYFIKIRLISYLSTLKAGEVTNGVPLNRVVDFLRLYGYQRIWIHSSIEESVKQKLVECLEIPSENESLKGFTLDMGGTYRLSPLGLLFLNQIVRDKTYRSLISVTLPIHSSCAFDEFRNEFMNVNSYMSDTNEYLLFREGLDIVLGSKLCCLTESYFVVVK</sequence>
<comment type="caution">
    <text evidence="2">The sequence shown here is derived from an EMBL/GenBank/DDBJ whole genome shotgun (WGS) entry which is preliminary data.</text>
</comment>
<dbReference type="InterPro" id="IPR003593">
    <property type="entry name" value="AAA+_ATPase"/>
</dbReference>
<dbReference type="SUPFAM" id="SSF52540">
    <property type="entry name" value="P-loop containing nucleoside triphosphate hydrolases"/>
    <property type="match status" value="2"/>
</dbReference>
<dbReference type="Pfam" id="PF07693">
    <property type="entry name" value="KAP_NTPase"/>
    <property type="match status" value="1"/>
</dbReference>
<gene>
    <name evidence="2" type="ORF">GCM10007414_38220</name>
</gene>
<accession>A0ABQ1I6D9</accession>
<reference evidence="3" key="1">
    <citation type="journal article" date="2019" name="Int. J. Syst. Evol. Microbiol.">
        <title>The Global Catalogue of Microorganisms (GCM) 10K type strain sequencing project: providing services to taxonomists for standard genome sequencing and annotation.</title>
        <authorList>
            <consortium name="The Broad Institute Genomics Platform"/>
            <consortium name="The Broad Institute Genome Sequencing Center for Infectious Disease"/>
            <person name="Wu L."/>
            <person name="Ma J."/>
        </authorList>
    </citation>
    <scope>NUCLEOTIDE SEQUENCE [LARGE SCALE GENOMIC DNA]</scope>
    <source>
        <strain evidence="3">CGMCC 1.10131</strain>
    </source>
</reference>
<protein>
    <recommendedName>
        <fullName evidence="1">AAA+ ATPase domain-containing protein</fullName>
    </recommendedName>
</protein>
<dbReference type="Proteomes" id="UP000651977">
    <property type="component" value="Unassembled WGS sequence"/>
</dbReference>